<accession>A0A9X0CNY3</accession>
<dbReference type="Proteomes" id="UP001163046">
    <property type="component" value="Unassembled WGS sequence"/>
</dbReference>
<sequence>MKEIGVGRERTIKGILQLCRDLKKVEMFRRYGKEALSFYEEVWEVKQATMKPPEMKKFLRNIKQLASSIGDHQRERLYDVALEPKQAASKSEEEEEEEKKEETVVECEEEIVAGSEEIIEVRSEEENNVGAEEKTEVGAEAIKAENRCTIFK</sequence>
<protein>
    <submittedName>
        <fullName evidence="2">Uncharacterized protein</fullName>
    </submittedName>
</protein>
<evidence type="ECO:0000313" key="2">
    <source>
        <dbReference type="EMBL" id="KAJ7370320.1"/>
    </source>
</evidence>
<evidence type="ECO:0000313" key="3">
    <source>
        <dbReference type="Proteomes" id="UP001163046"/>
    </source>
</evidence>
<evidence type="ECO:0000256" key="1">
    <source>
        <dbReference type="SAM" id="MobiDB-lite"/>
    </source>
</evidence>
<reference evidence="2" key="1">
    <citation type="submission" date="2023-01" db="EMBL/GenBank/DDBJ databases">
        <title>Genome assembly of the deep-sea coral Lophelia pertusa.</title>
        <authorList>
            <person name="Herrera S."/>
            <person name="Cordes E."/>
        </authorList>
    </citation>
    <scope>NUCLEOTIDE SEQUENCE</scope>
    <source>
        <strain evidence="2">USNM1676648</strain>
        <tissue evidence="2">Polyp</tissue>
    </source>
</reference>
<keyword evidence="3" id="KW-1185">Reference proteome</keyword>
<name>A0A9X0CNY3_9CNID</name>
<gene>
    <name evidence="2" type="ORF">OS493_033116</name>
</gene>
<dbReference type="AlphaFoldDB" id="A0A9X0CNY3"/>
<dbReference type="EMBL" id="MU826868">
    <property type="protein sequence ID" value="KAJ7370320.1"/>
    <property type="molecule type" value="Genomic_DNA"/>
</dbReference>
<feature type="region of interest" description="Disordered" evidence="1">
    <location>
        <begin position="82"/>
        <end position="106"/>
    </location>
</feature>
<feature type="compositionally biased region" description="Acidic residues" evidence="1">
    <location>
        <begin position="92"/>
        <end position="106"/>
    </location>
</feature>
<comment type="caution">
    <text evidence="2">The sequence shown here is derived from an EMBL/GenBank/DDBJ whole genome shotgun (WGS) entry which is preliminary data.</text>
</comment>
<organism evidence="2 3">
    <name type="scientific">Desmophyllum pertusum</name>
    <dbReference type="NCBI Taxonomy" id="174260"/>
    <lineage>
        <taxon>Eukaryota</taxon>
        <taxon>Metazoa</taxon>
        <taxon>Cnidaria</taxon>
        <taxon>Anthozoa</taxon>
        <taxon>Hexacorallia</taxon>
        <taxon>Scleractinia</taxon>
        <taxon>Caryophylliina</taxon>
        <taxon>Caryophylliidae</taxon>
        <taxon>Desmophyllum</taxon>
    </lineage>
</organism>
<proteinExistence type="predicted"/>